<keyword evidence="4 6" id="KW-0268">Exocytosis</keyword>
<keyword evidence="5" id="KW-0175">Coiled coil</keyword>
<keyword evidence="3 6" id="KW-0813">Transport</keyword>
<dbReference type="PIRSF" id="PIRSF025007">
    <property type="entry name" value="Sec15"/>
    <property type="match status" value="1"/>
</dbReference>
<dbReference type="FunFam" id="1.20.58.670:FF:000002">
    <property type="entry name" value="Exocyst complex component"/>
    <property type="match status" value="1"/>
</dbReference>
<evidence type="ECO:0000313" key="9">
    <source>
        <dbReference type="EMBL" id="CAB3376310.1"/>
    </source>
</evidence>
<dbReference type="GO" id="GO:0016020">
    <property type="term" value="C:membrane"/>
    <property type="evidence" value="ECO:0007669"/>
    <property type="project" value="TreeGrafter"/>
</dbReference>
<dbReference type="AlphaFoldDB" id="A0A8S1CY51"/>
<evidence type="ECO:0000256" key="2">
    <source>
        <dbReference type="ARBA" id="ARBA00007944"/>
    </source>
</evidence>
<proteinExistence type="inferred from homology"/>
<dbReference type="Pfam" id="PF20651">
    <property type="entry name" value="EXOC6_Sec15_N"/>
    <property type="match status" value="1"/>
</dbReference>
<gene>
    <name evidence="9" type="ORF">CLODIP_2_CD03753</name>
</gene>
<dbReference type="Pfam" id="PF04091">
    <property type="entry name" value="Sec15_C"/>
    <property type="match status" value="1"/>
</dbReference>
<dbReference type="Gene3D" id="1.20.58.670">
    <property type="entry name" value="Dsl1p vesicle tethering complex, Tip20p subunit, domain D"/>
    <property type="match status" value="1"/>
</dbReference>
<dbReference type="PANTHER" id="PTHR12702:SF0">
    <property type="entry name" value="EXOCYST COMPLEX COMPONENT 6"/>
    <property type="match status" value="1"/>
</dbReference>
<dbReference type="InterPro" id="IPR042045">
    <property type="entry name" value="EXOC6/Sec15_C_dom1"/>
</dbReference>
<keyword evidence="10" id="KW-1185">Reference proteome</keyword>
<dbReference type="Gene3D" id="1.10.357.30">
    <property type="entry name" value="Exocyst complex subunit Sec15 C-terminal domain, N-terminal subdomain"/>
    <property type="match status" value="1"/>
</dbReference>
<comment type="similarity">
    <text evidence="2 6">Belongs to the SEC15 family.</text>
</comment>
<evidence type="ECO:0000256" key="6">
    <source>
        <dbReference type="PIRNR" id="PIRNR025007"/>
    </source>
</evidence>
<evidence type="ECO:0000259" key="7">
    <source>
        <dbReference type="Pfam" id="PF04091"/>
    </source>
</evidence>
<dbReference type="GO" id="GO:0000145">
    <property type="term" value="C:exocyst"/>
    <property type="evidence" value="ECO:0007669"/>
    <property type="project" value="UniProtKB-UniRule"/>
</dbReference>
<name>A0A8S1CY51_9INSE</name>
<protein>
    <recommendedName>
        <fullName evidence="6">Exocyst complex component</fullName>
    </recommendedName>
</protein>
<dbReference type="InterPro" id="IPR042044">
    <property type="entry name" value="EXOC6PINT-1/Sec15/Tip20_C_dom2"/>
</dbReference>
<dbReference type="InterPro" id="IPR046361">
    <property type="entry name" value="EXOC6/Sec15_C"/>
</dbReference>
<evidence type="ECO:0000256" key="5">
    <source>
        <dbReference type="ARBA" id="ARBA00023054"/>
    </source>
</evidence>
<dbReference type="Proteomes" id="UP000494165">
    <property type="component" value="Unassembled WGS sequence"/>
</dbReference>
<dbReference type="GO" id="GO:0006893">
    <property type="term" value="P:Golgi to plasma membrane transport"/>
    <property type="evidence" value="ECO:0007669"/>
    <property type="project" value="TreeGrafter"/>
</dbReference>
<feature type="domain" description="Exocyst complex subunit EXOC6/Sec15 C-terminal" evidence="7">
    <location>
        <begin position="391"/>
        <end position="740"/>
    </location>
</feature>
<dbReference type="PANTHER" id="PTHR12702">
    <property type="entry name" value="SEC15"/>
    <property type="match status" value="1"/>
</dbReference>
<dbReference type="FunFam" id="1.10.357.30:FF:000003">
    <property type="entry name" value="Exocyst complex component"/>
    <property type="match status" value="1"/>
</dbReference>
<evidence type="ECO:0000256" key="1">
    <source>
        <dbReference type="ARBA" id="ARBA00002660"/>
    </source>
</evidence>
<sequence>MEESAAEKYFAEFLSDCDIEAIYDGDEHRSFMEKLDARIKTHDKDIEKMCNFHYQGFIDAIRELLQVRTQAQKLNEGVVGINKEILSSAAALTAKGEELCKARKTEHNIATAIESLSLCLPVLTTYAKLQKQMAEKRYYPALKTLEMLEHQYLPRVANYRFSQQMRESIPKLRENIKDASMSELKDFLENIRKLSPKIGEVAMKHTTEQLASDLVAVVRKKKRQAPLPPNSFSSDAENFKSISLDTSFDGDDELSAQDMIDFSPVYRCLHIYSVLGLRDTFEDYYRKQRKKQALLVIQPPTNMHESVGEYKNYIHAIVGFFVIEDHILNTGNGLVTRSYLDEVWSTALTSIINALRTHTAYCTDASLMLRIKHLITMFNNTLRNYGYPIGQLLELLAEIREHYNEVLMQRWVQVFREILDDESFLPIEVHSSAEFDEIVNNFPFVDDSLQEKPFPKLFPFSSMVPKVYQQVKEFIYACLKFSDDLNLSQEEVCEMIRKSTNLLLTRTFSGCLSSSFRKPSLGLLQMVQIILDTGYLEQATIYLEEFVANITGAHVEAQFVSRTGPPAMFRVARADAEQQIIEKLQKKLDEFMELENYDWMLGEPQGHASSHITDMIAYLQSTLQAFSDLPAEVAQKACKAACKHLADGLLHLLLQEEVKQVSTGALSQLNLDIIQCEQFAALVPVPGLDEDACLQYFTEIRQLLDLVMAWDWPTYFHDHGQETSKYPNVNPNNAIILLEK</sequence>
<evidence type="ECO:0000256" key="4">
    <source>
        <dbReference type="ARBA" id="ARBA00022483"/>
    </source>
</evidence>
<comment type="caution">
    <text evidence="9">The sequence shown here is derived from an EMBL/GenBank/DDBJ whole genome shotgun (WGS) entry which is preliminary data.</text>
</comment>
<dbReference type="InterPro" id="IPR048359">
    <property type="entry name" value="EXOC6_Sec15_N"/>
</dbReference>
<dbReference type="GO" id="GO:0006886">
    <property type="term" value="P:intracellular protein transport"/>
    <property type="evidence" value="ECO:0007669"/>
    <property type="project" value="InterPro"/>
</dbReference>
<feature type="domain" description="Exocyst complex component EXOC6/Sec15 N-terminal" evidence="8">
    <location>
        <begin position="34"/>
        <end position="203"/>
    </location>
</feature>
<reference evidence="9 10" key="1">
    <citation type="submission" date="2020-04" db="EMBL/GenBank/DDBJ databases">
        <authorList>
            <person name="Alioto T."/>
            <person name="Alioto T."/>
            <person name="Gomez Garrido J."/>
        </authorList>
    </citation>
    <scope>NUCLEOTIDE SEQUENCE [LARGE SCALE GENOMIC DNA]</scope>
</reference>
<accession>A0A8S1CY51</accession>
<dbReference type="InterPro" id="IPR007225">
    <property type="entry name" value="EXOC6/Sec15"/>
</dbReference>
<evidence type="ECO:0000313" key="10">
    <source>
        <dbReference type="Proteomes" id="UP000494165"/>
    </source>
</evidence>
<dbReference type="OrthoDB" id="10267033at2759"/>
<dbReference type="EMBL" id="CADEPI010000127">
    <property type="protein sequence ID" value="CAB3376310.1"/>
    <property type="molecule type" value="Genomic_DNA"/>
</dbReference>
<organism evidence="9 10">
    <name type="scientific">Cloeon dipterum</name>
    <dbReference type="NCBI Taxonomy" id="197152"/>
    <lineage>
        <taxon>Eukaryota</taxon>
        <taxon>Metazoa</taxon>
        <taxon>Ecdysozoa</taxon>
        <taxon>Arthropoda</taxon>
        <taxon>Hexapoda</taxon>
        <taxon>Insecta</taxon>
        <taxon>Pterygota</taxon>
        <taxon>Palaeoptera</taxon>
        <taxon>Ephemeroptera</taxon>
        <taxon>Pisciforma</taxon>
        <taxon>Baetidae</taxon>
        <taxon>Cloeon</taxon>
    </lineage>
</organism>
<evidence type="ECO:0000259" key="8">
    <source>
        <dbReference type="Pfam" id="PF20651"/>
    </source>
</evidence>
<dbReference type="GO" id="GO:0090522">
    <property type="term" value="P:vesicle tethering involved in exocytosis"/>
    <property type="evidence" value="ECO:0007669"/>
    <property type="project" value="UniProtKB-UniRule"/>
</dbReference>
<comment type="function">
    <text evidence="1 6">Component of the exocyst complex involved in the docking of exocytic vesicles with fusion sites on the plasma membrane.</text>
</comment>
<evidence type="ECO:0000256" key="3">
    <source>
        <dbReference type="ARBA" id="ARBA00022448"/>
    </source>
</evidence>